<gene>
    <name evidence="1" type="ORF">GP2_024_00550</name>
</gene>
<dbReference type="PANTHER" id="PTHR23020">
    <property type="entry name" value="UNCHARACTERIZED NUCLEAR HORMONE RECEPTOR-RELATED"/>
    <property type="match status" value="1"/>
</dbReference>
<protein>
    <recommendedName>
        <fullName evidence="3">Aminoglycoside phosphotransferase domain-containing protein</fullName>
    </recommendedName>
</protein>
<dbReference type="Pfam" id="PF02958">
    <property type="entry name" value="EcKL"/>
    <property type="match status" value="1"/>
</dbReference>
<comment type="caution">
    <text evidence="1">The sequence shown here is derived from an EMBL/GenBank/DDBJ whole genome shotgun (WGS) entry which is preliminary data.</text>
</comment>
<dbReference type="SUPFAM" id="SSF56112">
    <property type="entry name" value="Protein kinase-like (PK-like)"/>
    <property type="match status" value="1"/>
</dbReference>
<evidence type="ECO:0000313" key="2">
    <source>
        <dbReference type="Proteomes" id="UP000035021"/>
    </source>
</evidence>
<sequence length="352" mass="38357">MTTQVPAGTTDELAAVLREQLPQTAGVTAVTATPCGAGQLADSFRLGLEYRAGSSGPASVFVKLPPTDAASASTAQRINAFERERYFYTDLLPHLQITTPQLLGLVEFGDAGVGIVLEDLSAVTRPLDQLRDGEPAQAASVMDQLAGLQAPFWDDVAAAGGDERFYNRTQEHIEGLAERYLQSWHRHGETVGAGLDAAQRHLVERFGQRSREWAAGITGPRTLVHQDLRLDNLLWSDASGAVLIDWQTLAFTSPAWDPAFFLGTALPAEQRRSAEHTLISRHVDALAARGITGWDRERAWTEHRRLSGSVLLAMIAAMGFVVPTERGFAMFASLIDRGTRQALDLDLLEFLD</sequence>
<dbReference type="InterPro" id="IPR052961">
    <property type="entry name" value="Oxido-Kinase-like_Enzymes"/>
</dbReference>
<dbReference type="PANTHER" id="PTHR23020:SF41">
    <property type="entry name" value="AMINOGLYCOSIDE PHOSPHOTRANSFERASE DOMAIN-CONTAINING PROTEIN"/>
    <property type="match status" value="1"/>
</dbReference>
<proteinExistence type="predicted"/>
<name>A0ABQ0IM55_9ACTN</name>
<reference evidence="1 2" key="1">
    <citation type="submission" date="2013-02" db="EMBL/GenBank/DDBJ databases">
        <title>Whole genome shotgun sequence of Gordonia paraffinivorans NBRC 108238.</title>
        <authorList>
            <person name="Isaki-Nakamura S."/>
            <person name="Hosoyama A."/>
            <person name="Tsuchikane K."/>
            <person name="Ando Y."/>
            <person name="Baba S."/>
            <person name="Ohji S."/>
            <person name="Hamada M."/>
            <person name="Tamura T."/>
            <person name="Yamazoe A."/>
            <person name="Yamazaki S."/>
            <person name="Fujita N."/>
        </authorList>
    </citation>
    <scope>NUCLEOTIDE SEQUENCE [LARGE SCALE GENOMIC DNA]</scope>
    <source>
        <strain evidence="1 2">NBRC 108238</strain>
    </source>
</reference>
<dbReference type="InterPro" id="IPR011009">
    <property type="entry name" value="Kinase-like_dom_sf"/>
</dbReference>
<dbReference type="Gene3D" id="3.90.1200.10">
    <property type="match status" value="1"/>
</dbReference>
<dbReference type="RefSeq" id="WP_006900861.1">
    <property type="nucleotide sequence ID" value="NZ_BAOQ01000024.1"/>
</dbReference>
<dbReference type="InterPro" id="IPR004119">
    <property type="entry name" value="EcKL"/>
</dbReference>
<evidence type="ECO:0000313" key="1">
    <source>
        <dbReference type="EMBL" id="GAC84628.1"/>
    </source>
</evidence>
<dbReference type="Proteomes" id="UP000035021">
    <property type="component" value="Unassembled WGS sequence"/>
</dbReference>
<keyword evidence="2" id="KW-1185">Reference proteome</keyword>
<accession>A0ABQ0IM55</accession>
<organism evidence="1 2">
    <name type="scientific">Gordonia paraffinivorans NBRC 108238</name>
    <dbReference type="NCBI Taxonomy" id="1223543"/>
    <lineage>
        <taxon>Bacteria</taxon>
        <taxon>Bacillati</taxon>
        <taxon>Actinomycetota</taxon>
        <taxon>Actinomycetes</taxon>
        <taxon>Mycobacteriales</taxon>
        <taxon>Gordoniaceae</taxon>
        <taxon>Gordonia</taxon>
    </lineage>
</organism>
<dbReference type="EMBL" id="BAOQ01000024">
    <property type="protein sequence ID" value="GAC84628.1"/>
    <property type="molecule type" value="Genomic_DNA"/>
</dbReference>
<evidence type="ECO:0008006" key="3">
    <source>
        <dbReference type="Google" id="ProtNLM"/>
    </source>
</evidence>